<accession>A0ABT8CAK8</accession>
<evidence type="ECO:0000259" key="9">
    <source>
        <dbReference type="Pfam" id="PF12704"/>
    </source>
</evidence>
<name>A0ABT8CAK8_9BACT</name>
<evidence type="ECO:0000256" key="4">
    <source>
        <dbReference type="ARBA" id="ARBA00022989"/>
    </source>
</evidence>
<evidence type="ECO:0000256" key="5">
    <source>
        <dbReference type="ARBA" id="ARBA00023136"/>
    </source>
</evidence>
<dbReference type="Proteomes" id="UP001236663">
    <property type="component" value="Unassembled WGS sequence"/>
</dbReference>
<evidence type="ECO:0000256" key="3">
    <source>
        <dbReference type="ARBA" id="ARBA00022692"/>
    </source>
</evidence>
<evidence type="ECO:0000256" key="6">
    <source>
        <dbReference type="ARBA" id="ARBA00038076"/>
    </source>
</evidence>
<protein>
    <submittedName>
        <fullName evidence="10">ABC transporter permease</fullName>
    </submittedName>
</protein>
<feature type="transmembrane region" description="Helical" evidence="7">
    <location>
        <begin position="324"/>
        <end position="357"/>
    </location>
</feature>
<evidence type="ECO:0000256" key="1">
    <source>
        <dbReference type="ARBA" id="ARBA00004651"/>
    </source>
</evidence>
<evidence type="ECO:0000256" key="2">
    <source>
        <dbReference type="ARBA" id="ARBA00022475"/>
    </source>
</evidence>
<dbReference type="RefSeq" id="WP_163386310.1">
    <property type="nucleotide sequence ID" value="NZ_JAUFQS010000026.1"/>
</dbReference>
<feature type="transmembrane region" description="Helical" evidence="7">
    <location>
        <begin position="20"/>
        <end position="38"/>
    </location>
</feature>
<organism evidence="10 11">
    <name type="scientific">Cyclobacterium jeungdonense</name>
    <dbReference type="NCBI Taxonomy" id="708087"/>
    <lineage>
        <taxon>Bacteria</taxon>
        <taxon>Pseudomonadati</taxon>
        <taxon>Bacteroidota</taxon>
        <taxon>Cytophagia</taxon>
        <taxon>Cytophagales</taxon>
        <taxon>Cyclobacteriaceae</taxon>
        <taxon>Cyclobacterium</taxon>
    </lineage>
</organism>
<keyword evidence="5 7" id="KW-0472">Membrane</keyword>
<keyword evidence="4 7" id="KW-1133">Transmembrane helix</keyword>
<comment type="similarity">
    <text evidence="6">Belongs to the ABC-4 integral membrane protein family.</text>
</comment>
<evidence type="ECO:0000313" key="10">
    <source>
        <dbReference type="EMBL" id="MDN3689421.1"/>
    </source>
</evidence>
<comment type="caution">
    <text evidence="10">The sequence shown here is derived from an EMBL/GenBank/DDBJ whole genome shotgun (WGS) entry which is preliminary data.</text>
</comment>
<gene>
    <name evidence="10" type="ORF">QWZ15_16425</name>
</gene>
<evidence type="ECO:0000313" key="11">
    <source>
        <dbReference type="Proteomes" id="UP001236663"/>
    </source>
</evidence>
<sequence>MNMLKLGWKYLMVKPWNTGLNILLLALGLSIITVLILIQDQFENKMNRDAAGIDLVVGAKGSPLQLVLSSVYHIDFPTGNIPLDEAGKLSANRLIKNTIPMGLGDNYQGYRIVGTNHDYLELYGTEFASGQAWRQPFDVVLGSVVAERLELEVGDTFVGSHGIAAASHEHDEHPYKVVGVLGSGGNVVDQLILTSIESVWYSHDDEHDHEKMEQEVATTGLPEITADETREITTLLVQYRNPIAAVQLPRMVNSRTSLQAASPSFEISRLFELLGVGISLIRGLALVIVSIAALGIFIALYNSLKERKYDLAVMRAIGASKGQLFFLIILEGLMLTSMGALFGILIGHFFLFILVMFNEQGVMSGLTASVFLRREWWIVVYALIVGVLASLIPAWNAYRTDIATQLTK</sequence>
<dbReference type="EMBL" id="JAUFQS010000026">
    <property type="protein sequence ID" value="MDN3689421.1"/>
    <property type="molecule type" value="Genomic_DNA"/>
</dbReference>
<comment type="subcellular location">
    <subcellularLocation>
        <location evidence="1">Cell membrane</location>
        <topology evidence="1">Multi-pass membrane protein</topology>
    </subcellularLocation>
</comment>
<reference evidence="11" key="1">
    <citation type="journal article" date="2019" name="Int. J. Syst. Evol. Microbiol.">
        <title>The Global Catalogue of Microorganisms (GCM) 10K type strain sequencing project: providing services to taxonomists for standard genome sequencing and annotation.</title>
        <authorList>
            <consortium name="The Broad Institute Genomics Platform"/>
            <consortium name="The Broad Institute Genome Sequencing Center for Infectious Disease"/>
            <person name="Wu L."/>
            <person name="Ma J."/>
        </authorList>
    </citation>
    <scope>NUCLEOTIDE SEQUENCE [LARGE SCALE GENOMIC DNA]</scope>
    <source>
        <strain evidence="11">CECT 7706</strain>
    </source>
</reference>
<dbReference type="PANTHER" id="PTHR30572">
    <property type="entry name" value="MEMBRANE COMPONENT OF TRANSPORTER-RELATED"/>
    <property type="match status" value="1"/>
</dbReference>
<dbReference type="Pfam" id="PF12704">
    <property type="entry name" value="MacB_PCD"/>
    <property type="match status" value="1"/>
</dbReference>
<dbReference type="InterPro" id="IPR050250">
    <property type="entry name" value="Macrolide_Exporter_MacB"/>
</dbReference>
<feature type="domain" description="ABC3 transporter permease C-terminal" evidence="8">
    <location>
        <begin position="284"/>
        <end position="401"/>
    </location>
</feature>
<feature type="domain" description="MacB-like periplasmic core" evidence="9">
    <location>
        <begin position="18"/>
        <end position="204"/>
    </location>
</feature>
<dbReference type="Pfam" id="PF02687">
    <property type="entry name" value="FtsX"/>
    <property type="match status" value="1"/>
</dbReference>
<dbReference type="InterPro" id="IPR025857">
    <property type="entry name" value="MacB_PCD"/>
</dbReference>
<feature type="transmembrane region" description="Helical" evidence="7">
    <location>
        <begin position="378"/>
        <end position="398"/>
    </location>
</feature>
<evidence type="ECO:0000256" key="7">
    <source>
        <dbReference type="SAM" id="Phobius"/>
    </source>
</evidence>
<keyword evidence="2" id="KW-1003">Cell membrane</keyword>
<proteinExistence type="inferred from homology"/>
<dbReference type="PANTHER" id="PTHR30572:SF4">
    <property type="entry name" value="ABC TRANSPORTER PERMEASE YTRF"/>
    <property type="match status" value="1"/>
</dbReference>
<feature type="transmembrane region" description="Helical" evidence="7">
    <location>
        <begin position="283"/>
        <end position="304"/>
    </location>
</feature>
<evidence type="ECO:0000259" key="8">
    <source>
        <dbReference type="Pfam" id="PF02687"/>
    </source>
</evidence>
<dbReference type="InterPro" id="IPR003838">
    <property type="entry name" value="ABC3_permease_C"/>
</dbReference>
<keyword evidence="11" id="KW-1185">Reference proteome</keyword>
<keyword evidence="3 7" id="KW-0812">Transmembrane</keyword>